<dbReference type="Proteomes" id="UP000321287">
    <property type="component" value="Unassembled WGS sequence"/>
</dbReference>
<dbReference type="InterPro" id="IPR010035">
    <property type="entry name" value="Thi_S"/>
</dbReference>
<dbReference type="Pfam" id="PF02597">
    <property type="entry name" value="ThiS"/>
    <property type="match status" value="1"/>
</dbReference>
<dbReference type="KEGG" id="abg:Asbog_01319"/>
<dbReference type="GeneID" id="78226378"/>
<gene>
    <name evidence="1" type="ORF">ABO01nite_19160</name>
</gene>
<dbReference type="RefSeq" id="WP_062164506.1">
    <property type="nucleotide sequence ID" value="NZ_AP014690.1"/>
</dbReference>
<sequence length="65" mass="7042">MMILVNDETKIIKNHSLADVLIELGYGETKVATALDGQFVPRSARASRILSEGCRLEILAPMQGG</sequence>
<dbReference type="InterPro" id="IPR016155">
    <property type="entry name" value="Mopterin_synth/thiamin_S_b"/>
</dbReference>
<dbReference type="InterPro" id="IPR003749">
    <property type="entry name" value="ThiS/MoaD-like"/>
</dbReference>
<comment type="caution">
    <text evidence="1">The sequence shown here is derived from an EMBL/GenBank/DDBJ whole genome shotgun (WGS) entry which is preliminary data.</text>
</comment>
<reference evidence="1 2" key="1">
    <citation type="submission" date="2019-07" db="EMBL/GenBank/DDBJ databases">
        <title>Whole genome shotgun sequence of Asaia bogorensis NBRC 16594.</title>
        <authorList>
            <person name="Hosoyama A."/>
            <person name="Uohara A."/>
            <person name="Ohji S."/>
            <person name="Ichikawa N."/>
        </authorList>
    </citation>
    <scope>NUCLEOTIDE SEQUENCE [LARGE SCALE GENOMIC DNA]</scope>
    <source>
        <strain evidence="1 2">NBRC 16594</strain>
    </source>
</reference>
<dbReference type="EMBL" id="BJVS01000005">
    <property type="protein sequence ID" value="GEL53909.1"/>
    <property type="molecule type" value="Genomic_DNA"/>
</dbReference>
<organism evidence="1 2">
    <name type="scientific">Asaia bogorensis NBRC 16594</name>
    <dbReference type="NCBI Taxonomy" id="1231624"/>
    <lineage>
        <taxon>Bacteria</taxon>
        <taxon>Pseudomonadati</taxon>
        <taxon>Pseudomonadota</taxon>
        <taxon>Alphaproteobacteria</taxon>
        <taxon>Acetobacterales</taxon>
        <taxon>Acetobacteraceae</taxon>
        <taxon>Asaia</taxon>
    </lineage>
</organism>
<dbReference type="Gene3D" id="3.10.20.30">
    <property type="match status" value="1"/>
</dbReference>
<dbReference type="CDD" id="cd00565">
    <property type="entry name" value="Ubl_ThiS"/>
    <property type="match status" value="1"/>
</dbReference>
<keyword evidence="2" id="KW-1185">Reference proteome</keyword>
<name>A0AAN4U2R3_9PROT</name>
<evidence type="ECO:0000313" key="1">
    <source>
        <dbReference type="EMBL" id="GEL53909.1"/>
    </source>
</evidence>
<dbReference type="NCBIfam" id="TIGR01683">
    <property type="entry name" value="thiS"/>
    <property type="match status" value="1"/>
</dbReference>
<evidence type="ECO:0008006" key="3">
    <source>
        <dbReference type="Google" id="ProtNLM"/>
    </source>
</evidence>
<dbReference type="SUPFAM" id="SSF54285">
    <property type="entry name" value="MoaD/ThiS"/>
    <property type="match status" value="1"/>
</dbReference>
<accession>A0AAN4U2R3</accession>
<proteinExistence type="predicted"/>
<evidence type="ECO:0000313" key="2">
    <source>
        <dbReference type="Proteomes" id="UP000321287"/>
    </source>
</evidence>
<dbReference type="AlphaFoldDB" id="A0AAN4U2R3"/>
<dbReference type="InterPro" id="IPR012675">
    <property type="entry name" value="Beta-grasp_dom_sf"/>
</dbReference>
<protein>
    <recommendedName>
        <fullName evidence="3">Thiamine biosynthesis protein ThiS</fullName>
    </recommendedName>
</protein>